<dbReference type="InterPro" id="IPR001878">
    <property type="entry name" value="Znf_CCHC"/>
</dbReference>
<dbReference type="PANTHER" id="PTHR37984:SF14">
    <property type="entry name" value="RIBONUCLEASE H"/>
    <property type="match status" value="1"/>
</dbReference>
<reference evidence="1" key="1">
    <citation type="submission" date="2020-04" db="EMBL/GenBank/DDBJ databases">
        <authorList>
            <person name="Alioto T."/>
            <person name="Alioto T."/>
            <person name="Gomez Garrido J."/>
        </authorList>
    </citation>
    <scope>NUCLEOTIDE SEQUENCE</scope>
    <source>
        <strain evidence="1">A484AB</strain>
    </source>
</reference>
<dbReference type="OrthoDB" id="5985458at2759"/>
<dbReference type="PROSITE" id="PS50158">
    <property type="entry name" value="ZF_CCHC"/>
    <property type="match status" value="2"/>
</dbReference>
<dbReference type="Proteomes" id="UP001152795">
    <property type="component" value="Unassembled WGS sequence"/>
</dbReference>
<evidence type="ECO:0000313" key="1">
    <source>
        <dbReference type="EMBL" id="CAB4014617.1"/>
    </source>
</evidence>
<keyword evidence="2" id="KW-1185">Reference proteome</keyword>
<dbReference type="Pfam" id="PF00098">
    <property type="entry name" value="zf-CCHC"/>
    <property type="match status" value="1"/>
</dbReference>
<organism evidence="1 2">
    <name type="scientific">Paramuricea clavata</name>
    <name type="common">Red gorgonian</name>
    <name type="synonym">Violescent sea-whip</name>
    <dbReference type="NCBI Taxonomy" id="317549"/>
    <lineage>
        <taxon>Eukaryota</taxon>
        <taxon>Metazoa</taxon>
        <taxon>Cnidaria</taxon>
        <taxon>Anthozoa</taxon>
        <taxon>Octocorallia</taxon>
        <taxon>Malacalcyonacea</taxon>
        <taxon>Plexauridae</taxon>
        <taxon>Paramuricea</taxon>
    </lineage>
</organism>
<dbReference type="Gene3D" id="2.40.70.10">
    <property type="entry name" value="Acid Proteases"/>
    <property type="match status" value="1"/>
</dbReference>
<dbReference type="InterPro" id="IPR036875">
    <property type="entry name" value="Znf_CCHC_sf"/>
</dbReference>
<dbReference type="InterPro" id="IPR050951">
    <property type="entry name" value="Retrovirus_Pol_polyprotein"/>
</dbReference>
<dbReference type="AlphaFoldDB" id="A0A7D9ERH2"/>
<dbReference type="Gene3D" id="4.10.60.10">
    <property type="entry name" value="Zinc finger, CCHC-type"/>
    <property type="match status" value="1"/>
</dbReference>
<dbReference type="SMART" id="SM00343">
    <property type="entry name" value="ZnF_C2HC"/>
    <property type="match status" value="2"/>
</dbReference>
<gene>
    <name evidence="1" type="ORF">PACLA_8A043076</name>
</gene>
<dbReference type="GO" id="GO:0003676">
    <property type="term" value="F:nucleic acid binding"/>
    <property type="evidence" value="ECO:0007669"/>
    <property type="project" value="InterPro"/>
</dbReference>
<evidence type="ECO:0000313" key="2">
    <source>
        <dbReference type="Proteomes" id="UP001152795"/>
    </source>
</evidence>
<comment type="caution">
    <text evidence="1">The sequence shown here is derived from an EMBL/GenBank/DDBJ whole genome shotgun (WGS) entry which is preliminary data.</text>
</comment>
<dbReference type="InterPro" id="IPR021109">
    <property type="entry name" value="Peptidase_aspartic_dom_sf"/>
</dbReference>
<dbReference type="PANTHER" id="PTHR37984">
    <property type="entry name" value="PROTEIN CBG26694"/>
    <property type="match status" value="1"/>
</dbReference>
<dbReference type="SUPFAM" id="SSF50630">
    <property type="entry name" value="Acid proteases"/>
    <property type="match status" value="1"/>
</dbReference>
<dbReference type="GO" id="GO:0008270">
    <property type="term" value="F:zinc ion binding"/>
    <property type="evidence" value="ECO:0007669"/>
    <property type="project" value="InterPro"/>
</dbReference>
<sequence>MTTIGKIDVFDETQESWETYIERVQHFFAANDVDDNHQVPTLLSLIGSKTYSLLKDLLLPEKPADKNYDEIVSTLQKHLNPKPLEIAERFRFYKRNQKEGESILSYIAELKKLTTHRKFGKSKLKFSKVVDIAVAMETATRDATEIHSEVCYRCGANSHVANECRFKKEVCHKCGKRGHIQRACQVRQSQGPVRPSPRLRYQKSTNAIETEADEYGHLLNNLEVHNVNKSNSDVIWVDVKVESQPLSMELDTGSAVSILPYDMFLKRFRDKKLEKTTTVLKTYTGELIVPVGCLTMQVEYLDHSCLLPFHVVQSKGPLLMGRDWLHKLRLNWKTIKLLKSSDPSHRNPGTTTREKLKTYWIRMQRFLKTSWELSNLPKQG</sequence>
<accession>A0A7D9ERH2</accession>
<dbReference type="SUPFAM" id="SSF57756">
    <property type="entry name" value="Retrovirus zinc finger-like domains"/>
    <property type="match status" value="1"/>
</dbReference>
<proteinExistence type="predicted"/>
<name>A0A7D9ERH2_PARCT</name>
<dbReference type="EMBL" id="CACRXK020008376">
    <property type="protein sequence ID" value="CAB4014617.1"/>
    <property type="molecule type" value="Genomic_DNA"/>
</dbReference>
<protein>
    <submittedName>
        <fullName evidence="1">Retrovirus-related Pol poly from transposon</fullName>
    </submittedName>
</protein>